<sequence length="320" mass="34059">MASGGTRRQMIGTALAGLILGIGGVTVGTSLVHASERDGLFGFLEQIFRGPRAEPVAAPPRQPLRYANLPDARRIHATRHVAQTPRRLFSDRPAPRPTRRRAAIRSNADASGVALGTRTICVRSCDGFLFPLGNLAARRDLPVHEAACAAACPNAATSLYTLPAGEIDLDRAVSLKGQPYRAFAFANVYRQKRVPECSCQSADGSPPLALVRDLTLRKGDVVATEESASVVTRIRPGAVAMVDFRKARDLPRAQSRAIEDKVGALRREAEARAFRRAMRAADRAGIIRVAAAGPGFEGAERAASGGFAPVRIVAPSPFGP</sequence>
<protein>
    <submittedName>
        <fullName evidence="1">DUF2865 domain-containing protein</fullName>
    </submittedName>
</protein>
<keyword evidence="2" id="KW-1185">Reference proteome</keyword>
<evidence type="ECO:0000313" key="2">
    <source>
        <dbReference type="Proteomes" id="UP000441523"/>
    </source>
</evidence>
<reference evidence="1 2" key="1">
    <citation type="submission" date="2019-09" db="EMBL/GenBank/DDBJ databases">
        <title>YIM 132548 draft genome.</title>
        <authorList>
            <person name="Jiang L."/>
        </authorList>
    </citation>
    <scope>NUCLEOTIDE SEQUENCE [LARGE SCALE GENOMIC DNA]</scope>
    <source>
        <strain evidence="1 2">YIM 132548</strain>
    </source>
</reference>
<dbReference type="EMBL" id="VZZJ01000028">
    <property type="protein sequence ID" value="KAB1070430.1"/>
    <property type="molecule type" value="Genomic_DNA"/>
</dbReference>
<dbReference type="Pfam" id="PF11064">
    <property type="entry name" value="DUF2865"/>
    <property type="match status" value="1"/>
</dbReference>
<organism evidence="1 2">
    <name type="scientific">Methylobacterium planeticum</name>
    <dbReference type="NCBI Taxonomy" id="2615211"/>
    <lineage>
        <taxon>Bacteria</taxon>
        <taxon>Pseudomonadati</taxon>
        <taxon>Pseudomonadota</taxon>
        <taxon>Alphaproteobacteria</taxon>
        <taxon>Hyphomicrobiales</taxon>
        <taxon>Methylobacteriaceae</taxon>
        <taxon>Methylobacterium</taxon>
    </lineage>
</organism>
<dbReference type="InterPro" id="IPR021293">
    <property type="entry name" value="DUF2865"/>
</dbReference>
<dbReference type="Proteomes" id="UP000441523">
    <property type="component" value="Unassembled WGS sequence"/>
</dbReference>
<comment type="caution">
    <text evidence="1">The sequence shown here is derived from an EMBL/GenBank/DDBJ whole genome shotgun (WGS) entry which is preliminary data.</text>
</comment>
<dbReference type="AlphaFoldDB" id="A0A6N6MK57"/>
<gene>
    <name evidence="1" type="ORF">F6X51_22725</name>
</gene>
<proteinExistence type="predicted"/>
<evidence type="ECO:0000313" key="1">
    <source>
        <dbReference type="EMBL" id="KAB1070430.1"/>
    </source>
</evidence>
<name>A0A6N6MK57_9HYPH</name>
<accession>A0A6N6MK57</accession>